<dbReference type="GO" id="GO:0030245">
    <property type="term" value="P:cellulose catabolic process"/>
    <property type="evidence" value="ECO:0007669"/>
    <property type="project" value="UniProtKB-KW"/>
</dbReference>
<evidence type="ECO:0000259" key="9">
    <source>
        <dbReference type="Pfam" id="PF00150"/>
    </source>
</evidence>
<evidence type="ECO:0000256" key="5">
    <source>
        <dbReference type="ARBA" id="ARBA00023295"/>
    </source>
</evidence>
<evidence type="ECO:0000256" key="3">
    <source>
        <dbReference type="ARBA" id="ARBA00023001"/>
    </source>
</evidence>
<proteinExistence type="inferred from homology"/>
<dbReference type="KEGG" id="bgg:CFK41_16325"/>
<feature type="compositionally biased region" description="Low complexity" evidence="8">
    <location>
        <begin position="1"/>
        <end position="13"/>
    </location>
</feature>
<accession>A0A291H109</accession>
<dbReference type="Proteomes" id="UP000217889">
    <property type="component" value="Chromosome"/>
</dbReference>
<dbReference type="EMBL" id="CP023564">
    <property type="protein sequence ID" value="ATG56168.1"/>
    <property type="molecule type" value="Genomic_DNA"/>
</dbReference>
<protein>
    <submittedName>
        <fullName evidence="10">Endoglucanase</fullName>
    </submittedName>
</protein>
<sequence>MTIDEAATAAAAPTPGPVPADPSQRFHRREGDRLVAPEGALAFRRGMGLGGWLLPEGYMWDLPTPVDSPRRIEQLVLDMVGEASAAEFWTEYRRRFITAGDIAAIAAAGFDHVRLPLNSRVIFDGRDLLADGIAHVDDTIAWCREAGISCVLDLHGAPGGQTGENIDDSPRRLPELFTDPDAYAQGLRLWRLLAERYADEPVVSAYDLLNEPLPEKRSELVPRLADFYRDAIAEIRAVDPHHLLSVEGWNWATRFEGIDRVWDENSCLHFHKYWSETTTESLRGVLELRERLGLPLWMGESGENEDGWYAAAFGLFEQHEIPWTFWTWKKIDRPTSPIVITPPRRWGEVIDHAAGRGPVPPRAQEILAELLDALPLAACTIRGGALDALPGISSRGPSTVGSQDPADRQNPTDPQHPTDQEGAER</sequence>
<organism evidence="10 11">
    <name type="scientific">Brachybacterium ginsengisoli</name>
    <dbReference type="NCBI Taxonomy" id="1331682"/>
    <lineage>
        <taxon>Bacteria</taxon>
        <taxon>Bacillati</taxon>
        <taxon>Actinomycetota</taxon>
        <taxon>Actinomycetes</taxon>
        <taxon>Micrococcales</taxon>
        <taxon>Dermabacteraceae</taxon>
        <taxon>Brachybacterium</taxon>
    </lineage>
</organism>
<dbReference type="SUPFAM" id="SSF51445">
    <property type="entry name" value="(Trans)glycosidases"/>
    <property type="match status" value="1"/>
</dbReference>
<feature type="region of interest" description="Disordered" evidence="8">
    <location>
        <begin position="390"/>
        <end position="425"/>
    </location>
</feature>
<keyword evidence="3" id="KW-0136">Cellulose degradation</keyword>
<dbReference type="Gene3D" id="3.20.20.80">
    <property type="entry name" value="Glycosidases"/>
    <property type="match status" value="1"/>
</dbReference>
<dbReference type="Pfam" id="PF00150">
    <property type="entry name" value="Cellulase"/>
    <property type="match status" value="1"/>
</dbReference>
<dbReference type="InterPro" id="IPR017853">
    <property type="entry name" value="GH"/>
</dbReference>
<dbReference type="PANTHER" id="PTHR31297">
    <property type="entry name" value="GLUCAN ENDO-1,6-BETA-GLUCOSIDASE B"/>
    <property type="match status" value="1"/>
</dbReference>
<evidence type="ECO:0000256" key="2">
    <source>
        <dbReference type="ARBA" id="ARBA00022801"/>
    </source>
</evidence>
<dbReference type="AlphaFoldDB" id="A0A291H109"/>
<keyword evidence="5 7" id="KW-0326">Glycosidase</keyword>
<name>A0A291H109_9MICO</name>
<evidence type="ECO:0000256" key="8">
    <source>
        <dbReference type="SAM" id="MobiDB-lite"/>
    </source>
</evidence>
<dbReference type="GO" id="GO:0008422">
    <property type="term" value="F:beta-glucosidase activity"/>
    <property type="evidence" value="ECO:0007669"/>
    <property type="project" value="TreeGrafter"/>
</dbReference>
<evidence type="ECO:0000313" key="10">
    <source>
        <dbReference type="EMBL" id="ATG56168.1"/>
    </source>
</evidence>
<dbReference type="InterPro" id="IPR050386">
    <property type="entry name" value="Glycosyl_hydrolase_5"/>
</dbReference>
<feature type="region of interest" description="Disordered" evidence="8">
    <location>
        <begin position="1"/>
        <end position="28"/>
    </location>
</feature>
<keyword evidence="11" id="KW-1185">Reference proteome</keyword>
<dbReference type="OrthoDB" id="4771662at2"/>
<evidence type="ECO:0000256" key="4">
    <source>
        <dbReference type="ARBA" id="ARBA00023277"/>
    </source>
</evidence>
<keyword evidence="6" id="KW-0624">Polysaccharide degradation</keyword>
<dbReference type="PANTHER" id="PTHR31297:SF41">
    <property type="entry name" value="ENDOGLUCANASE, PUTATIVE (AFU_ORTHOLOGUE AFUA_5G01830)-RELATED"/>
    <property type="match status" value="1"/>
</dbReference>
<evidence type="ECO:0000256" key="6">
    <source>
        <dbReference type="ARBA" id="ARBA00023326"/>
    </source>
</evidence>
<keyword evidence="4" id="KW-0119">Carbohydrate metabolism</keyword>
<feature type="compositionally biased region" description="Basic and acidic residues" evidence="8">
    <location>
        <begin position="416"/>
        <end position="425"/>
    </location>
</feature>
<evidence type="ECO:0000256" key="1">
    <source>
        <dbReference type="ARBA" id="ARBA00005641"/>
    </source>
</evidence>
<evidence type="ECO:0000313" key="11">
    <source>
        <dbReference type="Proteomes" id="UP000217889"/>
    </source>
</evidence>
<reference evidence="10 11" key="1">
    <citation type="journal article" date="2014" name="Int. J. Syst. Evol. Microbiol.">
        <title>Brachybacterium ginsengisoli sp. nov., isolated from soil of a ginseng field.</title>
        <authorList>
            <person name="Hoang V.A."/>
            <person name="Kim Y.J."/>
            <person name="Nguyen N.L."/>
            <person name="Yang D.C."/>
        </authorList>
    </citation>
    <scope>NUCLEOTIDE SEQUENCE [LARGE SCALE GENOMIC DNA]</scope>
    <source>
        <strain evidence="10 11">DCY80</strain>
    </source>
</reference>
<feature type="domain" description="Glycoside hydrolase family 5" evidence="9">
    <location>
        <begin position="95"/>
        <end position="329"/>
    </location>
</feature>
<keyword evidence="2 7" id="KW-0378">Hydrolase</keyword>
<comment type="similarity">
    <text evidence="1 7">Belongs to the glycosyl hydrolase 5 (cellulase A) family.</text>
</comment>
<evidence type="ECO:0000256" key="7">
    <source>
        <dbReference type="RuleBase" id="RU361153"/>
    </source>
</evidence>
<dbReference type="RefSeq" id="WP_096800628.1">
    <property type="nucleotide sequence ID" value="NZ_CP023564.1"/>
</dbReference>
<dbReference type="GO" id="GO:0005576">
    <property type="term" value="C:extracellular region"/>
    <property type="evidence" value="ECO:0007669"/>
    <property type="project" value="TreeGrafter"/>
</dbReference>
<gene>
    <name evidence="10" type="ORF">CFK41_16325</name>
</gene>
<dbReference type="GO" id="GO:0009986">
    <property type="term" value="C:cell surface"/>
    <property type="evidence" value="ECO:0007669"/>
    <property type="project" value="TreeGrafter"/>
</dbReference>
<dbReference type="InterPro" id="IPR001547">
    <property type="entry name" value="Glyco_hydro_5"/>
</dbReference>